<dbReference type="OrthoDB" id="10479068at2759"/>
<accession>A0A2V1E8A9</accession>
<evidence type="ECO:0000313" key="4">
    <source>
        <dbReference type="Proteomes" id="UP000244855"/>
    </source>
</evidence>
<name>A0A2V1E8A9_9PLEO</name>
<organism evidence="3 4">
    <name type="scientific">Periconia macrospinosa</name>
    <dbReference type="NCBI Taxonomy" id="97972"/>
    <lineage>
        <taxon>Eukaryota</taxon>
        <taxon>Fungi</taxon>
        <taxon>Dikarya</taxon>
        <taxon>Ascomycota</taxon>
        <taxon>Pezizomycotina</taxon>
        <taxon>Dothideomycetes</taxon>
        <taxon>Pleosporomycetidae</taxon>
        <taxon>Pleosporales</taxon>
        <taxon>Massarineae</taxon>
        <taxon>Periconiaceae</taxon>
        <taxon>Periconia</taxon>
    </lineage>
</organism>
<feature type="coiled-coil region" evidence="1">
    <location>
        <begin position="216"/>
        <end position="250"/>
    </location>
</feature>
<sequence>MIDGKSLLLEGFGELHNTTMHLTPPNPVKEKTKSIWVRPSERLFPLLGAGRPIPNVSPGSDSLQPPPNDNITLPTTSRAPLPTVETPPSATNETTEYAIAPDHPLANHPWWKSRPHLLAVLSSAFPAVTAQSLPHPSQQQEALHMLAQRSQRTYNMLNLRRGCQKQHGGFPNLEWDIFRELTPRFLEGDFKFAQINWHAIGFKDKLRFEEEVDRACEARNQAFIELQERIRELEMKLEDREAAVASLMKNKKEEGYRMLMEMAVEAVEQASREKATFCCAGLKKDSSPVRHDSVWSFSESALGRQQSPVRHDSVWSGSSSEREFMRPQLRGGVQTPRIPPGVTEIPGLCDVALRHDPDAPGSQWRWGNGKGCYGGNSIV</sequence>
<dbReference type="AlphaFoldDB" id="A0A2V1E8A9"/>
<protein>
    <submittedName>
        <fullName evidence="3">Uncharacterized protein</fullName>
    </submittedName>
</protein>
<dbReference type="EMBL" id="KZ805308">
    <property type="protein sequence ID" value="PVI06616.1"/>
    <property type="molecule type" value="Genomic_DNA"/>
</dbReference>
<keyword evidence="1" id="KW-0175">Coiled coil</keyword>
<feature type="compositionally biased region" description="Polar residues" evidence="2">
    <location>
        <begin position="57"/>
        <end position="78"/>
    </location>
</feature>
<evidence type="ECO:0000313" key="3">
    <source>
        <dbReference type="EMBL" id="PVI06616.1"/>
    </source>
</evidence>
<keyword evidence="4" id="KW-1185">Reference proteome</keyword>
<feature type="region of interest" description="Disordered" evidence="2">
    <location>
        <begin position="49"/>
        <end position="90"/>
    </location>
</feature>
<evidence type="ECO:0000256" key="1">
    <source>
        <dbReference type="SAM" id="Coils"/>
    </source>
</evidence>
<dbReference type="Proteomes" id="UP000244855">
    <property type="component" value="Unassembled WGS sequence"/>
</dbReference>
<gene>
    <name evidence="3" type="ORF">DM02DRAFT_427630</name>
</gene>
<reference evidence="3 4" key="1">
    <citation type="journal article" date="2018" name="Sci. Rep.">
        <title>Comparative genomics provides insights into the lifestyle and reveals functional heterogeneity of dark septate endophytic fungi.</title>
        <authorList>
            <person name="Knapp D.G."/>
            <person name="Nemeth J.B."/>
            <person name="Barry K."/>
            <person name="Hainaut M."/>
            <person name="Henrissat B."/>
            <person name="Johnson J."/>
            <person name="Kuo A."/>
            <person name="Lim J.H.P."/>
            <person name="Lipzen A."/>
            <person name="Nolan M."/>
            <person name="Ohm R.A."/>
            <person name="Tamas L."/>
            <person name="Grigoriev I.V."/>
            <person name="Spatafora J.W."/>
            <person name="Nagy L.G."/>
            <person name="Kovacs G.M."/>
        </authorList>
    </citation>
    <scope>NUCLEOTIDE SEQUENCE [LARGE SCALE GENOMIC DNA]</scope>
    <source>
        <strain evidence="3 4">DSE2036</strain>
    </source>
</reference>
<proteinExistence type="predicted"/>
<evidence type="ECO:0000256" key="2">
    <source>
        <dbReference type="SAM" id="MobiDB-lite"/>
    </source>
</evidence>